<dbReference type="PROSITE" id="PS50005">
    <property type="entry name" value="TPR"/>
    <property type="match status" value="2"/>
</dbReference>
<feature type="repeat" description="TPR" evidence="3">
    <location>
        <begin position="42"/>
        <end position="75"/>
    </location>
</feature>
<dbReference type="Pfam" id="PF13414">
    <property type="entry name" value="TPR_11"/>
    <property type="match status" value="1"/>
</dbReference>
<dbReference type="Proteomes" id="UP000826722">
    <property type="component" value="Chromosome"/>
</dbReference>
<dbReference type="PROSITE" id="PS51257">
    <property type="entry name" value="PROKAR_LIPOPROTEIN"/>
    <property type="match status" value="1"/>
</dbReference>
<evidence type="ECO:0000313" key="6">
    <source>
        <dbReference type="Proteomes" id="UP000826722"/>
    </source>
</evidence>
<dbReference type="SMART" id="SM00028">
    <property type="entry name" value="TPR"/>
    <property type="match status" value="4"/>
</dbReference>
<gene>
    <name evidence="5" type="ORF">ZMTM_15200</name>
</gene>
<evidence type="ECO:0000313" key="5">
    <source>
        <dbReference type="EMBL" id="BCM25261.1"/>
    </source>
</evidence>
<protein>
    <submittedName>
        <fullName evidence="5">Type IV pilus biogenesis/stability protein PilW</fullName>
    </submittedName>
</protein>
<dbReference type="AlphaFoldDB" id="A0A8D5GBK4"/>
<dbReference type="EMBL" id="AP024110">
    <property type="protein sequence ID" value="BCM25261.1"/>
    <property type="molecule type" value="Genomic_DNA"/>
</dbReference>
<evidence type="ECO:0000256" key="3">
    <source>
        <dbReference type="PROSITE-ProRule" id="PRU00339"/>
    </source>
</evidence>
<evidence type="ECO:0000256" key="1">
    <source>
        <dbReference type="ARBA" id="ARBA00022737"/>
    </source>
</evidence>
<dbReference type="PANTHER" id="PTHR44858">
    <property type="entry name" value="TETRATRICOPEPTIDE REPEAT PROTEIN 6"/>
    <property type="match status" value="1"/>
</dbReference>
<dbReference type="RefSeq" id="WP_221763369.1">
    <property type="nucleotide sequence ID" value="NZ_AP024110.1"/>
</dbReference>
<dbReference type="Gene3D" id="1.25.40.10">
    <property type="entry name" value="Tetratricopeptide repeat domain"/>
    <property type="match status" value="1"/>
</dbReference>
<evidence type="ECO:0000256" key="4">
    <source>
        <dbReference type="SAM" id="SignalP"/>
    </source>
</evidence>
<keyword evidence="6" id="KW-1185">Reference proteome</keyword>
<dbReference type="KEGG" id="mpau:ZMTM_15200"/>
<name>A0A8D5GBK4_9PROT</name>
<dbReference type="InterPro" id="IPR050498">
    <property type="entry name" value="Ycf3"/>
</dbReference>
<organism evidence="5 6">
    <name type="scientific">Methyloradius palustris</name>
    <dbReference type="NCBI Taxonomy" id="2778876"/>
    <lineage>
        <taxon>Bacteria</taxon>
        <taxon>Pseudomonadati</taxon>
        <taxon>Pseudomonadota</taxon>
        <taxon>Betaproteobacteria</taxon>
        <taxon>Nitrosomonadales</taxon>
        <taxon>Methylophilaceae</taxon>
        <taxon>Methyloradius</taxon>
    </lineage>
</organism>
<accession>A0A8D5GBK4</accession>
<dbReference type="NCBIfam" id="TIGR02521">
    <property type="entry name" value="type_IV_pilW"/>
    <property type="match status" value="1"/>
</dbReference>
<dbReference type="InterPro" id="IPR011990">
    <property type="entry name" value="TPR-like_helical_dom_sf"/>
</dbReference>
<dbReference type="InterPro" id="IPR013360">
    <property type="entry name" value="Pilus_4_PilW"/>
</dbReference>
<evidence type="ECO:0000256" key="2">
    <source>
        <dbReference type="ARBA" id="ARBA00022803"/>
    </source>
</evidence>
<feature type="chain" id="PRO_5033999344" evidence="4">
    <location>
        <begin position="28"/>
        <end position="257"/>
    </location>
</feature>
<dbReference type="PANTHER" id="PTHR44858:SF1">
    <property type="entry name" value="UDP-N-ACETYLGLUCOSAMINE--PEPTIDE N-ACETYLGLUCOSAMINYLTRANSFERASE SPINDLY-RELATED"/>
    <property type="match status" value="1"/>
</dbReference>
<keyword evidence="2 3" id="KW-0802">TPR repeat</keyword>
<feature type="signal peptide" evidence="4">
    <location>
        <begin position="1"/>
        <end position="27"/>
    </location>
</feature>
<dbReference type="Pfam" id="PF13431">
    <property type="entry name" value="TPR_17"/>
    <property type="match status" value="1"/>
</dbReference>
<proteinExistence type="predicted"/>
<keyword evidence="4" id="KW-0732">Signal</keyword>
<dbReference type="SUPFAM" id="SSF81901">
    <property type="entry name" value="HCP-like"/>
    <property type="match status" value="1"/>
</dbReference>
<dbReference type="InterPro" id="IPR019734">
    <property type="entry name" value="TPR_rpt"/>
</dbReference>
<feature type="repeat" description="TPR" evidence="3">
    <location>
        <begin position="76"/>
        <end position="109"/>
    </location>
</feature>
<sequence length="257" mass="28307">MKRLAIQILISACILLLAACSSTPEKAREYAGGVESDSQERARIHTELGAGYYAQNQLSIALEEFKEAVRIDSSYAYAYNGLGLVYGALKEDAKADASFKKSLQLEPNNSESHNNYGSFLCSRGRIDESIRQFMEAVSNPLYTTPGMAYMNAGFCSLRKNDEKNAEIYLQKAIIAQPILSQAAYQLALIQFNRGQVGLASDTLQNSLSNNPSPEILWLGIRIARVMGDKNAEASYALLLRKKYPNSEQSKALLSGQQ</sequence>
<reference evidence="5" key="1">
    <citation type="journal article" date="2021" name="Arch. Microbiol.">
        <title>Methyloradius palustris gen. nov., sp. nov., a methanol-oxidizing bacterium isolated from snow.</title>
        <authorList>
            <person name="Miyadera T."/>
            <person name="Kojima H."/>
            <person name="Fukui M."/>
        </authorList>
    </citation>
    <scope>NUCLEOTIDE SEQUENCE</scope>
    <source>
        <strain evidence="5">Zm11</strain>
    </source>
</reference>
<keyword evidence="1" id="KW-0677">Repeat</keyword>